<dbReference type="AlphaFoldDB" id="A0AAN7FBF8"/>
<protein>
    <recommendedName>
        <fullName evidence="1">Neprosin PEP catalytic domain-containing protein</fullName>
    </recommendedName>
</protein>
<organism evidence="2 3">
    <name type="scientific">Quercus rubra</name>
    <name type="common">Northern red oak</name>
    <name type="synonym">Quercus borealis</name>
    <dbReference type="NCBI Taxonomy" id="3512"/>
    <lineage>
        <taxon>Eukaryota</taxon>
        <taxon>Viridiplantae</taxon>
        <taxon>Streptophyta</taxon>
        <taxon>Embryophyta</taxon>
        <taxon>Tracheophyta</taxon>
        <taxon>Spermatophyta</taxon>
        <taxon>Magnoliopsida</taxon>
        <taxon>eudicotyledons</taxon>
        <taxon>Gunneridae</taxon>
        <taxon>Pentapetalae</taxon>
        <taxon>rosids</taxon>
        <taxon>fabids</taxon>
        <taxon>Fagales</taxon>
        <taxon>Fagaceae</taxon>
        <taxon>Quercus</taxon>
    </lineage>
</organism>
<evidence type="ECO:0000313" key="2">
    <source>
        <dbReference type="EMBL" id="KAK4590233.1"/>
    </source>
</evidence>
<dbReference type="PANTHER" id="PTHR31589:SF246">
    <property type="entry name" value="CARBOXYL-TERMINAL PEPTIDASE"/>
    <property type="match status" value="1"/>
</dbReference>
<evidence type="ECO:0000259" key="1">
    <source>
        <dbReference type="PROSITE" id="PS52045"/>
    </source>
</evidence>
<proteinExistence type="predicted"/>
<dbReference type="Gene3D" id="3.90.1320.10">
    <property type="entry name" value="Outer-capsid protein sigma 3, large lobe"/>
    <property type="match status" value="1"/>
</dbReference>
<accession>A0AAN7FBF8</accession>
<dbReference type="InterPro" id="IPR004314">
    <property type="entry name" value="Neprosin"/>
</dbReference>
<evidence type="ECO:0000313" key="3">
    <source>
        <dbReference type="Proteomes" id="UP001324115"/>
    </source>
</evidence>
<dbReference type="PROSITE" id="PS52045">
    <property type="entry name" value="NEPROSIN_PEP_CD"/>
    <property type="match status" value="1"/>
</dbReference>
<dbReference type="Pfam" id="PF03080">
    <property type="entry name" value="Neprosin"/>
    <property type="match status" value="1"/>
</dbReference>
<keyword evidence="3" id="KW-1185">Reference proteome</keyword>
<name>A0AAN7FBF8_QUERU</name>
<dbReference type="InterPro" id="IPR053168">
    <property type="entry name" value="Glutamic_endopeptidase"/>
</dbReference>
<sequence>MQPKKLPPGVQYAKIELNEACPKGTVPVLRVADKDLPNDVSNLNKSQFSSFDPLDAYIEFAGIFTKTTPDKKYRSIGAKMSVWNPLVRGPFQYSSVAISVEATFGTDFEQIQLGWTVNPNVYGDARTHWFFQMTNKGVSQCHNLLCLGFVQTNTKVPVGSVIEKVSDYGTADQVVLSFSMIWDGAASPRTGKWWVYFNTEPDPVGYFPDELFFELNSGADTLKWGGYVFTGPNDNASPQMGSGKFDSGVYQRTAYMTNVQYLDANNQLVRSPNNIQIAESRCFLEGDESYKDDTIGYTFCFGGKGGIPDYCYHDARR</sequence>
<dbReference type="EMBL" id="JAXUIC010000005">
    <property type="protein sequence ID" value="KAK4590233.1"/>
    <property type="molecule type" value="Genomic_DNA"/>
</dbReference>
<comment type="caution">
    <text evidence="2">The sequence shown here is derived from an EMBL/GenBank/DDBJ whole genome shotgun (WGS) entry which is preliminary data.</text>
</comment>
<feature type="domain" description="Neprosin PEP catalytic" evidence="1">
    <location>
        <begin position="53"/>
        <end position="312"/>
    </location>
</feature>
<dbReference type="PANTHER" id="PTHR31589">
    <property type="entry name" value="PROTEIN, PUTATIVE (DUF239)-RELATED-RELATED"/>
    <property type="match status" value="1"/>
</dbReference>
<gene>
    <name evidence="2" type="ORF">RGQ29_020677</name>
</gene>
<reference evidence="2 3" key="1">
    <citation type="journal article" date="2023" name="G3 (Bethesda)">
        <title>A haplotype-resolved chromosome-scale genome for Quercus rubra L. provides insights into the genetics of adaptive traits for red oak species.</title>
        <authorList>
            <person name="Kapoor B."/>
            <person name="Jenkins J."/>
            <person name="Schmutz J."/>
            <person name="Zhebentyayeva T."/>
            <person name="Kuelheim C."/>
            <person name="Coggeshall M."/>
            <person name="Heim C."/>
            <person name="Lasky J.R."/>
            <person name="Leites L."/>
            <person name="Islam-Faridi N."/>
            <person name="Romero-Severson J."/>
            <person name="DeLeo V.L."/>
            <person name="Lucas S.M."/>
            <person name="Lazic D."/>
            <person name="Gailing O."/>
            <person name="Carlson J."/>
            <person name="Staton M."/>
        </authorList>
    </citation>
    <scope>NUCLEOTIDE SEQUENCE [LARGE SCALE GENOMIC DNA]</scope>
    <source>
        <strain evidence="2">Pseudo-F2</strain>
    </source>
</reference>
<dbReference type="Proteomes" id="UP001324115">
    <property type="component" value="Unassembled WGS sequence"/>
</dbReference>